<evidence type="ECO:0000313" key="4">
    <source>
        <dbReference type="Proteomes" id="UP001060919"/>
    </source>
</evidence>
<dbReference type="Proteomes" id="UP001060919">
    <property type="component" value="Chromosome"/>
</dbReference>
<accession>A0A916DUC2</accession>
<dbReference type="PANTHER" id="PTHR10572:SF24">
    <property type="entry name" value="3-HYDROXY-3-METHYLGLUTARYL-COENZYME A REDUCTASE"/>
    <property type="match status" value="1"/>
</dbReference>
<dbReference type="PANTHER" id="PTHR10572">
    <property type="entry name" value="3-HYDROXY-3-METHYLGLUTARYL-COENZYME A REDUCTASE"/>
    <property type="match status" value="1"/>
</dbReference>
<comment type="similarity">
    <text evidence="1">Belongs to the HMG-CoA reductase family.</text>
</comment>
<dbReference type="InterPro" id="IPR023074">
    <property type="entry name" value="HMG_CoA_Rdtase_cat_sf"/>
</dbReference>
<dbReference type="CDD" id="cd00644">
    <property type="entry name" value="HMG-CoA_reductase_classII"/>
    <property type="match status" value="1"/>
</dbReference>
<sequence length="451" mass="50414">MKKPTIVSGFSKLSKRGKIRWLVENFFTNPEEVARELKSFWYGDPQKQKIFDDFSENTVSNFYLPYGVVPNLEINGKLYCVPMVIEESSVVAAASAASKFWLKRGGFKAEIIATHKIGQVHFDWKGDYTKLHALFPIIKKRIHDDTAHITSNMRERGGGISNIELVDMTHLEDNYYQLKMTFETCDSMGANFINSTLEEASRSLRAFVNEEPTLVGTEKELTIIMAILSNYTPECLVRAWVECPVDELGTFDNGNMDSATFAYKFDKALKIAHIDVHRATTHNKGIFNGIDAVALATGNDFRAIESCGHTYAARDGKYKSLSSATIENGIFKFWLDIPLAIGTVGGLTSLHPLAKRSLEMLGNPSAEELMMVIAATGLAQNFAAVRSLVTTGIQQGHMKMHLMNILNHLEASEKEVILVLSHFKDKLVSFTAVRDFLNLLRNNASPELKMK</sequence>
<dbReference type="InterPro" id="IPR009029">
    <property type="entry name" value="HMG_CoA_Rdtase_sub-bd_dom_sf"/>
</dbReference>
<dbReference type="RefSeq" id="WP_264789260.1">
    <property type="nucleotide sequence ID" value="NZ_AP026867.1"/>
</dbReference>
<dbReference type="GO" id="GO:0015936">
    <property type="term" value="P:coenzyme A metabolic process"/>
    <property type="evidence" value="ECO:0007669"/>
    <property type="project" value="InterPro"/>
</dbReference>
<dbReference type="Gene3D" id="1.10.8.660">
    <property type="match status" value="1"/>
</dbReference>
<reference evidence="3" key="1">
    <citation type="submission" date="2022-09" db="EMBL/GenBank/DDBJ databases">
        <title>Aureispira anguillicida sp. nov., isolated from Leptocephalus of Japanese eel Anguilla japonica.</title>
        <authorList>
            <person name="Yuasa K."/>
            <person name="Mekata T."/>
            <person name="Ikunari K."/>
        </authorList>
    </citation>
    <scope>NUCLEOTIDE SEQUENCE</scope>
    <source>
        <strain evidence="3">EL160426</strain>
    </source>
</reference>
<evidence type="ECO:0000256" key="2">
    <source>
        <dbReference type="ARBA" id="ARBA00023002"/>
    </source>
</evidence>
<proteinExistence type="inferred from homology"/>
<dbReference type="PROSITE" id="PS00066">
    <property type="entry name" value="HMG_COA_REDUCTASE_1"/>
    <property type="match status" value="1"/>
</dbReference>
<dbReference type="PROSITE" id="PS50065">
    <property type="entry name" value="HMG_COA_REDUCTASE_4"/>
    <property type="match status" value="1"/>
</dbReference>
<dbReference type="InterPro" id="IPR002202">
    <property type="entry name" value="HMG_CoA_Rdtase"/>
</dbReference>
<dbReference type="PRINTS" id="PR00071">
    <property type="entry name" value="HMGCOARDTASE"/>
</dbReference>
<dbReference type="AlphaFoldDB" id="A0A916DUC2"/>
<dbReference type="SUPFAM" id="SSF55035">
    <property type="entry name" value="NAD-binding domain of HMG-CoA reductase"/>
    <property type="match status" value="1"/>
</dbReference>
<dbReference type="EMBL" id="AP026867">
    <property type="protein sequence ID" value="BDS14019.1"/>
    <property type="molecule type" value="Genomic_DNA"/>
</dbReference>
<evidence type="ECO:0000256" key="1">
    <source>
        <dbReference type="ARBA" id="ARBA00007661"/>
    </source>
</evidence>
<dbReference type="GO" id="GO:0004420">
    <property type="term" value="F:hydroxymethylglutaryl-CoA reductase (NADPH) activity"/>
    <property type="evidence" value="ECO:0007669"/>
    <property type="project" value="InterPro"/>
</dbReference>
<gene>
    <name evidence="3" type="ORF">AsAng_0047820</name>
</gene>
<evidence type="ECO:0000313" key="3">
    <source>
        <dbReference type="EMBL" id="BDS14019.1"/>
    </source>
</evidence>
<keyword evidence="2" id="KW-0560">Oxidoreductase</keyword>
<name>A0A916DUC2_9BACT</name>
<dbReference type="Gene3D" id="3.90.770.10">
    <property type="entry name" value="3-hydroxy-3-methylglutaryl-coenzyme A Reductase, Chain A, domain 2"/>
    <property type="match status" value="2"/>
</dbReference>
<protein>
    <submittedName>
        <fullName evidence="3">Hydroxymethylglutaryl-CoA reductase</fullName>
    </submittedName>
</protein>
<dbReference type="InterPro" id="IPR009023">
    <property type="entry name" value="HMG_CoA_Rdtase_NAD(P)-bd_sf"/>
</dbReference>
<keyword evidence="4" id="KW-1185">Reference proteome</keyword>
<dbReference type="KEGG" id="aup:AsAng_0047820"/>
<dbReference type="InterPro" id="IPR004553">
    <property type="entry name" value="HMG_CoA_Rdtase_bac-typ"/>
</dbReference>
<organism evidence="3 4">
    <name type="scientific">Aureispira anguillae</name>
    <dbReference type="NCBI Taxonomy" id="2864201"/>
    <lineage>
        <taxon>Bacteria</taxon>
        <taxon>Pseudomonadati</taxon>
        <taxon>Bacteroidota</taxon>
        <taxon>Saprospiria</taxon>
        <taxon>Saprospirales</taxon>
        <taxon>Saprospiraceae</taxon>
        <taxon>Aureispira</taxon>
    </lineage>
</organism>
<dbReference type="SUPFAM" id="SSF56542">
    <property type="entry name" value="Substrate-binding domain of HMG-CoA reductase"/>
    <property type="match status" value="1"/>
</dbReference>
<dbReference type="Pfam" id="PF00368">
    <property type="entry name" value="HMG-CoA_red"/>
    <property type="match status" value="1"/>
</dbReference>
<dbReference type="InterPro" id="IPR023076">
    <property type="entry name" value="HMG_CoA_Rdtase_CS"/>
</dbReference>